<feature type="domain" description="Chromo" evidence="1">
    <location>
        <begin position="225"/>
        <end position="278"/>
    </location>
</feature>
<comment type="caution">
    <text evidence="3">The sequence shown here is derived from an EMBL/GenBank/DDBJ whole genome shotgun (WGS) entry which is preliminary data.</text>
</comment>
<dbReference type="GO" id="GO:0015074">
    <property type="term" value="P:DNA integration"/>
    <property type="evidence" value="ECO:0007669"/>
    <property type="project" value="InterPro"/>
</dbReference>
<name>A0AAD5Q1S0_PYTIN</name>
<organism evidence="3 4">
    <name type="scientific">Pythium insidiosum</name>
    <name type="common">Pythiosis disease agent</name>
    <dbReference type="NCBI Taxonomy" id="114742"/>
    <lineage>
        <taxon>Eukaryota</taxon>
        <taxon>Sar</taxon>
        <taxon>Stramenopiles</taxon>
        <taxon>Oomycota</taxon>
        <taxon>Peronosporomycetes</taxon>
        <taxon>Pythiales</taxon>
        <taxon>Pythiaceae</taxon>
        <taxon>Pythium</taxon>
    </lineage>
</organism>
<evidence type="ECO:0008006" key="5">
    <source>
        <dbReference type="Google" id="ProtNLM"/>
    </source>
</evidence>
<evidence type="ECO:0000259" key="1">
    <source>
        <dbReference type="PROSITE" id="PS50013"/>
    </source>
</evidence>
<dbReference type="InterPro" id="IPR016197">
    <property type="entry name" value="Chromo-like_dom_sf"/>
</dbReference>
<dbReference type="SMART" id="SM00298">
    <property type="entry name" value="CHROMO"/>
    <property type="match status" value="1"/>
</dbReference>
<dbReference type="InterPro" id="IPR036397">
    <property type="entry name" value="RNaseH_sf"/>
</dbReference>
<feature type="domain" description="Integrase catalytic" evidence="2">
    <location>
        <begin position="50"/>
        <end position="147"/>
    </location>
</feature>
<dbReference type="PROSITE" id="PS50994">
    <property type="entry name" value="INTEGRASE"/>
    <property type="match status" value="1"/>
</dbReference>
<dbReference type="InterPro" id="IPR001584">
    <property type="entry name" value="Integrase_cat-core"/>
</dbReference>
<evidence type="ECO:0000313" key="3">
    <source>
        <dbReference type="EMBL" id="KAJ0391505.1"/>
    </source>
</evidence>
<dbReference type="AlphaFoldDB" id="A0AAD5Q1S0"/>
<dbReference type="InterPro" id="IPR012337">
    <property type="entry name" value="RNaseH-like_sf"/>
</dbReference>
<gene>
    <name evidence="3" type="ORF">P43SY_011258</name>
</gene>
<dbReference type="SUPFAM" id="SSF53098">
    <property type="entry name" value="Ribonuclease H-like"/>
    <property type="match status" value="1"/>
</dbReference>
<dbReference type="InterPro" id="IPR000953">
    <property type="entry name" value="Chromo/chromo_shadow_dom"/>
</dbReference>
<evidence type="ECO:0000313" key="4">
    <source>
        <dbReference type="Proteomes" id="UP001209570"/>
    </source>
</evidence>
<sequence length="295" mass="33797">MVTGRSPGNLVAARPFQIIGMDHVPSFPMSHRGNTELLIWIDQHSGTRFGASEVIRHDREATFMSEVFKAFNRLIGQRSKATLAYRPQANGMTERMVQTIMRAVKLYVQDSGQRDWDDYAERLVFAINTAHDRVRGATPHCIVHGWDAKTTMEVTMPGERDDPSHTAAREWRAAIQIHVARLKLRQESWSRPQVDLEVAEGDRFDFDEALLPDDSWEPTAADGDYEVAEILRHRDRRSARQGRILREFEVRWVGFSEPTWVAEEDMNCPALLADYQDRLKAQGRYAVMQADDESA</sequence>
<protein>
    <recommendedName>
        <fullName evidence="5">Reverse transcriptase</fullName>
    </recommendedName>
</protein>
<dbReference type="Gene3D" id="2.40.50.40">
    <property type="match status" value="1"/>
</dbReference>
<dbReference type="PROSITE" id="PS50013">
    <property type="entry name" value="CHROMO_2"/>
    <property type="match status" value="1"/>
</dbReference>
<dbReference type="InterPro" id="IPR050951">
    <property type="entry name" value="Retrovirus_Pol_polyprotein"/>
</dbReference>
<accession>A0AAD5Q1S0</accession>
<dbReference type="EMBL" id="JAKCXM010001002">
    <property type="protein sequence ID" value="KAJ0391505.1"/>
    <property type="molecule type" value="Genomic_DNA"/>
</dbReference>
<dbReference type="CDD" id="cd00024">
    <property type="entry name" value="CD_CSD"/>
    <property type="match status" value="1"/>
</dbReference>
<dbReference type="Gene3D" id="3.30.420.10">
    <property type="entry name" value="Ribonuclease H-like superfamily/Ribonuclease H"/>
    <property type="match status" value="1"/>
</dbReference>
<dbReference type="GO" id="GO:0003676">
    <property type="term" value="F:nucleic acid binding"/>
    <property type="evidence" value="ECO:0007669"/>
    <property type="project" value="InterPro"/>
</dbReference>
<dbReference type="PANTHER" id="PTHR37984:SF5">
    <property type="entry name" value="PROTEIN NYNRIN-LIKE"/>
    <property type="match status" value="1"/>
</dbReference>
<reference evidence="3" key="1">
    <citation type="submission" date="2021-12" db="EMBL/GenBank/DDBJ databases">
        <title>Prjna785345.</title>
        <authorList>
            <person name="Rujirawat T."/>
            <person name="Krajaejun T."/>
        </authorList>
    </citation>
    <scope>NUCLEOTIDE SEQUENCE</scope>
    <source>
        <strain evidence="3">Pi057C3</strain>
    </source>
</reference>
<keyword evidence="4" id="KW-1185">Reference proteome</keyword>
<evidence type="ECO:0000259" key="2">
    <source>
        <dbReference type="PROSITE" id="PS50994"/>
    </source>
</evidence>
<proteinExistence type="predicted"/>
<dbReference type="Proteomes" id="UP001209570">
    <property type="component" value="Unassembled WGS sequence"/>
</dbReference>
<dbReference type="PANTHER" id="PTHR37984">
    <property type="entry name" value="PROTEIN CBG26694"/>
    <property type="match status" value="1"/>
</dbReference>
<dbReference type="SUPFAM" id="SSF54160">
    <property type="entry name" value="Chromo domain-like"/>
    <property type="match status" value="1"/>
</dbReference>